<protein>
    <submittedName>
        <fullName evidence="2">Uncharacterized protein</fullName>
    </submittedName>
</protein>
<proteinExistence type="predicted"/>
<dbReference type="EnsemblPlants" id="OPUNC08G03020.1">
    <property type="protein sequence ID" value="OPUNC08G03020.1"/>
    <property type="gene ID" value="OPUNC08G03020"/>
</dbReference>
<evidence type="ECO:0000313" key="3">
    <source>
        <dbReference type="Proteomes" id="UP000026962"/>
    </source>
</evidence>
<dbReference type="eggNOG" id="KOG0334">
    <property type="taxonomic scope" value="Eukaryota"/>
</dbReference>
<dbReference type="Gramene" id="OPUNC08G03020.1">
    <property type="protein sequence ID" value="OPUNC08G03020.1"/>
    <property type="gene ID" value="OPUNC08G03020"/>
</dbReference>
<dbReference type="AlphaFoldDB" id="A0A0E0LRB6"/>
<feature type="compositionally biased region" description="Acidic residues" evidence="1">
    <location>
        <begin position="218"/>
        <end position="241"/>
    </location>
</feature>
<sequence length="365" mass="41384">MGSGDEATTSKHHRRDKDNDRDRERSSSSRHHHRDDMDGDRGRHHREKERDREERKARERRREESSRSRRRGEEEGEGEEEDRHRKRRRRSSHHHHHGGEAAVAARVEEEEAGAGTLAAAAAAVSADGDVNAGKKWTLDGEESDEEGDNEDTKNAEDNDGVTADLSNGVNDAAVAAATEEDEIDPLDAFMNSMVLLEDAVSNGDKKGQKKAMRRIMEGDDSDSDYDDDDDDEGGLEDEDDEQFMKRVKKTKVEKLAIVDHSKIDYQLFQKNFYIEVKDITRMTGEEVTAYRKNLELKVHGKDVPKPIKTWVQSGLTSKLLDTIKTSRLLCLEMALLGSLWLLPESSWCRYIQTLRSSRSRLASAV</sequence>
<dbReference type="Proteomes" id="UP000026962">
    <property type="component" value="Chromosome 8"/>
</dbReference>
<feature type="region of interest" description="Disordered" evidence="1">
    <location>
        <begin position="201"/>
        <end position="242"/>
    </location>
</feature>
<dbReference type="STRING" id="4537.A0A0E0LRB6"/>
<feature type="compositionally biased region" description="Low complexity" evidence="1">
    <location>
        <begin position="113"/>
        <end position="133"/>
    </location>
</feature>
<feature type="region of interest" description="Disordered" evidence="1">
    <location>
        <begin position="1"/>
        <end position="175"/>
    </location>
</feature>
<feature type="compositionally biased region" description="Basic and acidic residues" evidence="1">
    <location>
        <begin position="48"/>
        <end position="73"/>
    </location>
</feature>
<organism evidence="2">
    <name type="scientific">Oryza punctata</name>
    <name type="common">Red rice</name>
    <dbReference type="NCBI Taxonomy" id="4537"/>
    <lineage>
        <taxon>Eukaryota</taxon>
        <taxon>Viridiplantae</taxon>
        <taxon>Streptophyta</taxon>
        <taxon>Embryophyta</taxon>
        <taxon>Tracheophyta</taxon>
        <taxon>Spermatophyta</taxon>
        <taxon>Magnoliopsida</taxon>
        <taxon>Liliopsida</taxon>
        <taxon>Poales</taxon>
        <taxon>Poaceae</taxon>
        <taxon>BOP clade</taxon>
        <taxon>Oryzoideae</taxon>
        <taxon>Oryzeae</taxon>
        <taxon>Oryzinae</taxon>
        <taxon>Oryza</taxon>
    </lineage>
</organism>
<dbReference type="HOGENOM" id="CLU_759493_0_0_1"/>
<feature type="compositionally biased region" description="Basic and acidic residues" evidence="1">
    <location>
        <begin position="16"/>
        <end position="27"/>
    </location>
</feature>
<accession>A0A0E0LRB6</accession>
<reference evidence="2" key="1">
    <citation type="submission" date="2015-04" db="UniProtKB">
        <authorList>
            <consortium name="EnsemblPlants"/>
        </authorList>
    </citation>
    <scope>IDENTIFICATION</scope>
</reference>
<feature type="compositionally biased region" description="Basic residues" evidence="1">
    <location>
        <begin position="84"/>
        <end position="97"/>
    </location>
</feature>
<name>A0A0E0LRB6_ORYPU</name>
<evidence type="ECO:0000256" key="1">
    <source>
        <dbReference type="SAM" id="MobiDB-lite"/>
    </source>
</evidence>
<feature type="compositionally biased region" description="Acidic residues" evidence="1">
    <location>
        <begin position="139"/>
        <end position="149"/>
    </location>
</feature>
<keyword evidence="3" id="KW-1185">Reference proteome</keyword>
<evidence type="ECO:0000313" key="2">
    <source>
        <dbReference type="EnsemblPlants" id="OPUNC08G03020.1"/>
    </source>
</evidence>
<reference evidence="2" key="2">
    <citation type="submission" date="2018-05" db="EMBL/GenBank/DDBJ databases">
        <title>OpunRS2 (Oryza punctata Reference Sequence Version 2).</title>
        <authorList>
            <person name="Zhang J."/>
            <person name="Kudrna D."/>
            <person name="Lee S."/>
            <person name="Talag J."/>
            <person name="Welchert J."/>
            <person name="Wing R.A."/>
        </authorList>
    </citation>
    <scope>NUCLEOTIDE SEQUENCE [LARGE SCALE GENOMIC DNA]</scope>
</reference>